<dbReference type="PANTHER" id="PTHR33048">
    <property type="entry name" value="PTH11-LIKE INTEGRAL MEMBRANE PROTEIN (AFU_ORTHOLOGUE AFUA_5G11245)"/>
    <property type="match status" value="1"/>
</dbReference>
<organism evidence="8 9">
    <name type="scientific">Venturia inaequalis</name>
    <name type="common">Apple scab fungus</name>
    <dbReference type="NCBI Taxonomy" id="5025"/>
    <lineage>
        <taxon>Eukaryota</taxon>
        <taxon>Fungi</taxon>
        <taxon>Dikarya</taxon>
        <taxon>Ascomycota</taxon>
        <taxon>Pezizomycotina</taxon>
        <taxon>Dothideomycetes</taxon>
        <taxon>Pleosporomycetidae</taxon>
        <taxon>Venturiales</taxon>
        <taxon>Venturiaceae</taxon>
        <taxon>Venturia</taxon>
    </lineage>
</organism>
<feature type="transmembrane region" description="Helical" evidence="6">
    <location>
        <begin position="27"/>
        <end position="48"/>
    </location>
</feature>
<evidence type="ECO:0000256" key="2">
    <source>
        <dbReference type="ARBA" id="ARBA00022692"/>
    </source>
</evidence>
<dbReference type="OrthoDB" id="4525788at2759"/>
<feature type="transmembrane region" description="Helical" evidence="6">
    <location>
        <begin position="60"/>
        <end position="86"/>
    </location>
</feature>
<comment type="caution">
    <text evidence="8">The sequence shown here is derived from an EMBL/GenBank/DDBJ whole genome shotgun (WGS) entry which is preliminary data.</text>
</comment>
<evidence type="ECO:0000313" key="8">
    <source>
        <dbReference type="EMBL" id="KAE9975728.1"/>
    </source>
</evidence>
<feature type="transmembrane region" description="Helical" evidence="6">
    <location>
        <begin position="222"/>
        <end position="244"/>
    </location>
</feature>
<feature type="domain" description="Rhodopsin" evidence="7">
    <location>
        <begin position="44"/>
        <end position="283"/>
    </location>
</feature>
<dbReference type="AlphaFoldDB" id="A0A8H3YXP3"/>
<dbReference type="GO" id="GO:0016020">
    <property type="term" value="C:membrane"/>
    <property type="evidence" value="ECO:0007669"/>
    <property type="project" value="UniProtKB-SubCell"/>
</dbReference>
<evidence type="ECO:0000256" key="4">
    <source>
        <dbReference type="ARBA" id="ARBA00023136"/>
    </source>
</evidence>
<keyword evidence="4 6" id="KW-0472">Membrane</keyword>
<keyword evidence="3 6" id="KW-1133">Transmembrane helix</keyword>
<protein>
    <recommendedName>
        <fullName evidence="7">Rhodopsin domain-containing protein</fullName>
    </recommendedName>
</protein>
<evidence type="ECO:0000256" key="6">
    <source>
        <dbReference type="SAM" id="Phobius"/>
    </source>
</evidence>
<sequence>MRFNHPEVVAKWPKPNFIDPETRGPTLYIINGTFFGLATLAISVRLYARIFVRRWVGLDDFLIVLAWFFTAGDISSVFWGFSRYMWDHHMWDGDPALLVPGSKTLFAAKMFWCSASAFIRLSILVFYYRLLEHVQIRKYRWVLHLNVAYVVSIYLCYLGTTIWACVPIEAYFIWPSPGVCLNELYADTILSSFNTLSEAIIAALPIPVVLQLRMKPRQRWAVLSLLCLGFFVAIVGSTRTYYVWYLFTNDDLTWYAEQHWICAEVEICTAMICSCAPALRSFFGHLGNRLRTFPDKLSVKLSKKRSISTMQNSGNSGPSLEPKLSHYASQAEMLLSRTIDVEGIALDGFGYTVTVTAGGSKIKQRRRSKSWRKGSADVEDGQVSVSRSGFVEQGLKIGTVGIVERVSLELRESFEATRPDAMIRGRDRSVM</sequence>
<dbReference type="Pfam" id="PF20684">
    <property type="entry name" value="Fung_rhodopsin"/>
    <property type="match status" value="1"/>
</dbReference>
<feature type="transmembrane region" description="Helical" evidence="6">
    <location>
        <begin position="106"/>
        <end position="128"/>
    </location>
</feature>
<feature type="transmembrane region" description="Helical" evidence="6">
    <location>
        <begin position="149"/>
        <end position="174"/>
    </location>
</feature>
<dbReference type="InterPro" id="IPR052337">
    <property type="entry name" value="SAT4-like"/>
</dbReference>
<keyword evidence="9" id="KW-1185">Reference proteome</keyword>
<keyword evidence="2 6" id="KW-0812">Transmembrane</keyword>
<evidence type="ECO:0000256" key="5">
    <source>
        <dbReference type="ARBA" id="ARBA00038359"/>
    </source>
</evidence>
<reference evidence="8 9" key="1">
    <citation type="submission" date="2019-07" db="EMBL/GenBank/DDBJ databases">
        <title>Venturia inaequalis Genome Resource.</title>
        <authorList>
            <person name="Lichtner F.J."/>
        </authorList>
    </citation>
    <scope>NUCLEOTIDE SEQUENCE [LARGE SCALE GENOMIC DNA]</scope>
    <source>
        <strain evidence="8 9">DMI_063113</strain>
    </source>
</reference>
<evidence type="ECO:0000313" key="9">
    <source>
        <dbReference type="Proteomes" id="UP000490939"/>
    </source>
</evidence>
<feature type="transmembrane region" description="Helical" evidence="6">
    <location>
        <begin position="189"/>
        <end position="210"/>
    </location>
</feature>
<dbReference type="InterPro" id="IPR049326">
    <property type="entry name" value="Rhodopsin_dom_fungi"/>
</dbReference>
<evidence type="ECO:0000256" key="1">
    <source>
        <dbReference type="ARBA" id="ARBA00004141"/>
    </source>
</evidence>
<name>A0A8H3YXP3_VENIN</name>
<dbReference type="Proteomes" id="UP000490939">
    <property type="component" value="Unassembled WGS sequence"/>
</dbReference>
<evidence type="ECO:0000259" key="7">
    <source>
        <dbReference type="Pfam" id="PF20684"/>
    </source>
</evidence>
<accession>A0A8H3YXP3</accession>
<gene>
    <name evidence="8" type="ORF">EG327_008346</name>
</gene>
<proteinExistence type="inferred from homology"/>
<dbReference type="EMBL" id="WNWR01000519">
    <property type="protein sequence ID" value="KAE9975728.1"/>
    <property type="molecule type" value="Genomic_DNA"/>
</dbReference>
<comment type="similarity">
    <text evidence="5">Belongs to the SAT4 family.</text>
</comment>
<evidence type="ECO:0000256" key="3">
    <source>
        <dbReference type="ARBA" id="ARBA00022989"/>
    </source>
</evidence>
<comment type="subcellular location">
    <subcellularLocation>
        <location evidence="1">Membrane</location>
        <topology evidence="1">Multi-pass membrane protein</topology>
    </subcellularLocation>
</comment>
<dbReference type="PANTHER" id="PTHR33048:SF129">
    <property type="entry name" value="INTEGRAL MEMBRANE PROTEIN-RELATED"/>
    <property type="match status" value="1"/>
</dbReference>